<feature type="transmembrane region" description="Helical" evidence="5">
    <location>
        <begin position="166"/>
        <end position="183"/>
    </location>
</feature>
<evidence type="ECO:0000313" key="7">
    <source>
        <dbReference type="Proteomes" id="UP000178099"/>
    </source>
</evidence>
<dbReference type="AlphaFoldDB" id="A0A1G2DB64"/>
<dbReference type="EMBL" id="MHLN01000031">
    <property type="protein sequence ID" value="OGZ10869.1"/>
    <property type="molecule type" value="Genomic_DNA"/>
</dbReference>
<evidence type="ECO:0000256" key="1">
    <source>
        <dbReference type="ARBA" id="ARBA00004141"/>
    </source>
</evidence>
<evidence type="ECO:0000256" key="4">
    <source>
        <dbReference type="ARBA" id="ARBA00023136"/>
    </source>
</evidence>
<keyword evidence="3 5" id="KW-1133">Transmembrane helix</keyword>
<evidence type="ECO:0000256" key="3">
    <source>
        <dbReference type="ARBA" id="ARBA00022989"/>
    </source>
</evidence>
<organism evidence="6 7">
    <name type="scientific">Candidatus Lloydbacteria bacterium RIFCSPHIGHO2_02_FULL_51_22</name>
    <dbReference type="NCBI Taxonomy" id="1798663"/>
    <lineage>
        <taxon>Bacteria</taxon>
        <taxon>Candidatus Lloydiibacteriota</taxon>
    </lineage>
</organism>
<dbReference type="GO" id="GO:0016020">
    <property type="term" value="C:membrane"/>
    <property type="evidence" value="ECO:0007669"/>
    <property type="project" value="UniProtKB-SubCell"/>
</dbReference>
<reference evidence="6 7" key="1">
    <citation type="journal article" date="2016" name="Nat. Commun.">
        <title>Thousands of microbial genomes shed light on interconnected biogeochemical processes in an aquifer system.</title>
        <authorList>
            <person name="Anantharaman K."/>
            <person name="Brown C.T."/>
            <person name="Hug L.A."/>
            <person name="Sharon I."/>
            <person name="Castelle C.J."/>
            <person name="Probst A.J."/>
            <person name="Thomas B.C."/>
            <person name="Singh A."/>
            <person name="Wilkins M.J."/>
            <person name="Karaoz U."/>
            <person name="Brodie E.L."/>
            <person name="Williams K.H."/>
            <person name="Hubbard S.S."/>
            <person name="Banfield J.F."/>
        </authorList>
    </citation>
    <scope>NUCLEOTIDE SEQUENCE [LARGE SCALE GENOMIC DNA]</scope>
</reference>
<evidence type="ECO:0000256" key="5">
    <source>
        <dbReference type="SAM" id="Phobius"/>
    </source>
</evidence>
<feature type="transmembrane region" description="Helical" evidence="5">
    <location>
        <begin position="55"/>
        <end position="73"/>
    </location>
</feature>
<dbReference type="Pfam" id="PF01027">
    <property type="entry name" value="Bax1-I"/>
    <property type="match status" value="1"/>
</dbReference>
<keyword evidence="4 5" id="KW-0472">Membrane</keyword>
<evidence type="ECO:0000256" key="2">
    <source>
        <dbReference type="ARBA" id="ARBA00022692"/>
    </source>
</evidence>
<protein>
    <submittedName>
        <fullName evidence="6">Uncharacterized protein</fullName>
    </submittedName>
</protein>
<feature type="transmembrane region" description="Helical" evidence="5">
    <location>
        <begin position="79"/>
        <end position="97"/>
    </location>
</feature>
<gene>
    <name evidence="6" type="ORF">A3D67_02745</name>
</gene>
<feature type="transmembrane region" description="Helical" evidence="5">
    <location>
        <begin position="138"/>
        <end position="159"/>
    </location>
</feature>
<feature type="transmembrane region" description="Helical" evidence="5">
    <location>
        <begin position="24"/>
        <end position="48"/>
    </location>
</feature>
<dbReference type="InterPro" id="IPR006214">
    <property type="entry name" value="Bax_inhibitor_1-related"/>
</dbReference>
<proteinExistence type="predicted"/>
<comment type="caution">
    <text evidence="6">The sequence shown here is derived from an EMBL/GenBank/DDBJ whole genome shotgun (WGS) entry which is preliminary data.</text>
</comment>
<feature type="transmembrane region" description="Helical" evidence="5">
    <location>
        <begin position="203"/>
        <end position="223"/>
    </location>
</feature>
<comment type="subcellular location">
    <subcellularLocation>
        <location evidence="1">Membrane</location>
        <topology evidence="1">Multi-pass membrane protein</topology>
    </subcellularLocation>
</comment>
<evidence type="ECO:0000313" key="6">
    <source>
        <dbReference type="EMBL" id="OGZ10869.1"/>
    </source>
</evidence>
<feature type="transmembrane region" description="Helical" evidence="5">
    <location>
        <begin position="109"/>
        <end position="132"/>
    </location>
</feature>
<keyword evidence="2 5" id="KW-0812">Transmembrane</keyword>
<dbReference type="Proteomes" id="UP000178099">
    <property type="component" value="Unassembled WGS sequence"/>
</dbReference>
<accession>A0A1G2DB64</accession>
<name>A0A1G2DB64_9BACT</name>
<sequence length="226" mass="24361">MSSKTTVWSRTHDSTSSEEMPRRLFYFTIGGISAWGFFLATIVSAYTATWQLKGYELMLFGLILPFLGLFISARSGSALLSLVGYHLIVVPLAALLGPGLASFEIADPGIVSSVAFLTGAVTLVMATSGLLYPNFYRSIGGFLFAGIFGLLTVLVAGLFVPAVREFAPIHYFAAGLFALYIGWDMWRASELPPTLNNAVDVSVALYLDILNLFLHMLSILGVGGKD</sequence>